<feature type="transmembrane region" description="Helical" evidence="6">
    <location>
        <begin position="348"/>
        <end position="372"/>
    </location>
</feature>
<feature type="transmembrane region" description="Helical" evidence="6">
    <location>
        <begin position="744"/>
        <end position="766"/>
    </location>
</feature>
<feature type="transmembrane region" description="Helical" evidence="6">
    <location>
        <begin position="254"/>
        <end position="277"/>
    </location>
</feature>
<evidence type="ECO:0000313" key="9">
    <source>
        <dbReference type="Proteomes" id="UP000595917"/>
    </source>
</evidence>
<dbReference type="InterPro" id="IPR003838">
    <property type="entry name" value="ABC3_permease_C"/>
</dbReference>
<feature type="domain" description="ABC3 transporter permease C-terminal" evidence="7">
    <location>
        <begin position="261"/>
        <end position="377"/>
    </location>
</feature>
<keyword evidence="9" id="KW-1185">Reference proteome</keyword>
<feature type="transmembrane region" description="Helical" evidence="6">
    <location>
        <begin position="703"/>
        <end position="732"/>
    </location>
</feature>
<evidence type="ECO:0000256" key="3">
    <source>
        <dbReference type="ARBA" id="ARBA00022692"/>
    </source>
</evidence>
<gene>
    <name evidence="8" type="ORF">JFL75_13655</name>
</gene>
<evidence type="ECO:0000256" key="2">
    <source>
        <dbReference type="ARBA" id="ARBA00022475"/>
    </source>
</evidence>
<dbReference type="Pfam" id="PF02687">
    <property type="entry name" value="FtsX"/>
    <property type="match status" value="2"/>
</dbReference>
<evidence type="ECO:0000256" key="5">
    <source>
        <dbReference type="ARBA" id="ARBA00023136"/>
    </source>
</evidence>
<evidence type="ECO:0000313" key="8">
    <source>
        <dbReference type="EMBL" id="QQO07983.1"/>
    </source>
</evidence>
<evidence type="ECO:0000256" key="1">
    <source>
        <dbReference type="ARBA" id="ARBA00004651"/>
    </source>
</evidence>
<comment type="subcellular location">
    <subcellularLocation>
        <location evidence="1">Cell membrane</location>
        <topology evidence="1">Multi-pass membrane protein</topology>
    </subcellularLocation>
</comment>
<dbReference type="PANTHER" id="PTHR30287:SF2">
    <property type="entry name" value="BLL1001 PROTEIN"/>
    <property type="match status" value="1"/>
</dbReference>
<reference evidence="8" key="1">
    <citation type="submission" date="2021-01" db="EMBL/GenBank/DDBJ databases">
        <title>Description of Breznakiella homolactica.</title>
        <authorList>
            <person name="Song Y."/>
            <person name="Brune A."/>
        </authorList>
    </citation>
    <scope>NUCLEOTIDE SEQUENCE</scope>
    <source>
        <strain evidence="8">RmG30</strain>
    </source>
</reference>
<feature type="transmembrane region" description="Helical" evidence="6">
    <location>
        <begin position="649"/>
        <end position="670"/>
    </location>
</feature>
<keyword evidence="4 6" id="KW-1133">Transmembrane helix</keyword>
<evidence type="ECO:0000256" key="4">
    <source>
        <dbReference type="ARBA" id="ARBA00022989"/>
    </source>
</evidence>
<dbReference type="Proteomes" id="UP000595917">
    <property type="component" value="Chromosome"/>
</dbReference>
<name>A0A7T8BA91_9SPIR</name>
<organism evidence="8 9">
    <name type="scientific">Breznakiella homolactica</name>
    <dbReference type="NCBI Taxonomy" id="2798577"/>
    <lineage>
        <taxon>Bacteria</taxon>
        <taxon>Pseudomonadati</taxon>
        <taxon>Spirochaetota</taxon>
        <taxon>Spirochaetia</taxon>
        <taxon>Spirochaetales</taxon>
        <taxon>Breznakiellaceae</taxon>
        <taxon>Breznakiella</taxon>
    </lineage>
</organism>
<dbReference type="AlphaFoldDB" id="A0A7T8BA91"/>
<dbReference type="GO" id="GO:0005886">
    <property type="term" value="C:plasma membrane"/>
    <property type="evidence" value="ECO:0007669"/>
    <property type="project" value="UniProtKB-SubCell"/>
</dbReference>
<dbReference type="PANTHER" id="PTHR30287">
    <property type="entry name" value="MEMBRANE COMPONENT OF PREDICTED ABC SUPERFAMILY METABOLITE UPTAKE TRANSPORTER"/>
    <property type="match status" value="1"/>
</dbReference>
<dbReference type="RefSeq" id="WP_215625289.1">
    <property type="nucleotide sequence ID" value="NZ_CP067089.2"/>
</dbReference>
<proteinExistence type="predicted"/>
<dbReference type="KEGG" id="bhc:JFL75_13655"/>
<keyword evidence="3 6" id="KW-0812">Transmembrane</keyword>
<feature type="transmembrane region" description="Helical" evidence="6">
    <location>
        <begin position="426"/>
        <end position="447"/>
    </location>
</feature>
<protein>
    <submittedName>
        <fullName evidence="8">FtsX-like permease family protein</fullName>
    </submittedName>
</protein>
<keyword evidence="5 6" id="KW-0472">Membrane</keyword>
<sequence>MVLHILKKDLRRNKGIGAVLFIFILLSAFLAAAGSNMIASLAGSLDNLFEKARVPHFVQMHAGSLDENQITSWMAAGGFAEEYQVVRMVSLDGTSLGFNGRYDGEENSIMDISFVKQNTGFDFLLDTGNDVFRPATGEIGVPVYYMERDGLKIGDTLAVTQGRFSAEYTIAGFIRDAQMNPAMVHSKRFVLNDRDFETLSREIPEYEYLIEVRLWDTNRLAEFQAAYQESSLPKNGPAVDYTLFRMINALNDGLIAAVIILVSLLLNIIAILCLRFVMIAAIEEDYREIGVMKAIGLKLRDIKRIYLAKYVCISAAACIAGCAAAFAVKEPFTANIMVYLGAAPVTLLNTLLPPGLVLCVFAMVVFCSWLVLRRFNTLSAVEAIRSGTAGKTGTVRTKILALRKNRHTPVPLFLGLRDLVLRFGSFGLLFFVFAAASFVILVPVNFLNTIRSPSFIRYMGMGKSDIHIDIRQGSDTGERFGEVIESLRLDPDAALISPHVTGTFRILGGDGTAESINIETGDFTVFPLEYFAGKPPVEGDEIALSYLRAEELDKTIGDTLTLFHGGAEYTLTVTGIYQDITNGGRTAKAPLRLPPENTLWYTVSLGLKPGADIGGKALELSRRFPGVRVTNLDSYLSQTLGSTIGQLRLLAGLAFFISAALSVLITSLFLKMIIAKESSRIGILKSLGFSETAVKFEYAVKAVAVLILGIVLGTVFSNTAGQGLVAAAWSLMGAPGIRLVINPVQAYILCPLALLAAVSATAAISLRRIRTVTIRGSVSE</sequence>
<evidence type="ECO:0000256" key="6">
    <source>
        <dbReference type="SAM" id="Phobius"/>
    </source>
</evidence>
<feature type="transmembrane region" description="Helical" evidence="6">
    <location>
        <begin position="307"/>
        <end position="328"/>
    </location>
</feature>
<accession>A0A7T8BA91</accession>
<dbReference type="InterPro" id="IPR038766">
    <property type="entry name" value="Membrane_comp_ABC_pdt"/>
</dbReference>
<feature type="domain" description="ABC3 transporter permease C-terminal" evidence="7">
    <location>
        <begin position="653"/>
        <end position="772"/>
    </location>
</feature>
<evidence type="ECO:0000259" key="7">
    <source>
        <dbReference type="Pfam" id="PF02687"/>
    </source>
</evidence>
<keyword evidence="2" id="KW-1003">Cell membrane</keyword>
<dbReference type="EMBL" id="CP067089">
    <property type="protein sequence ID" value="QQO07983.1"/>
    <property type="molecule type" value="Genomic_DNA"/>
</dbReference>